<name>A0A517ZG69_9PLAN</name>
<gene>
    <name evidence="1" type="ORF">Mal4_58220</name>
</gene>
<dbReference type="OrthoDB" id="215256at2"/>
<proteinExistence type="predicted"/>
<dbReference type="AlphaFoldDB" id="A0A517ZG69"/>
<dbReference type="RefSeq" id="WP_145372869.1">
    <property type="nucleotide sequence ID" value="NZ_CP036275.1"/>
</dbReference>
<dbReference type="EMBL" id="CP036275">
    <property type="protein sequence ID" value="QDU41454.1"/>
    <property type="molecule type" value="Genomic_DNA"/>
</dbReference>
<dbReference type="KEGG" id="mri:Mal4_58220"/>
<reference evidence="1 2" key="1">
    <citation type="submission" date="2019-02" db="EMBL/GenBank/DDBJ databases">
        <title>Deep-cultivation of Planctomycetes and their phenomic and genomic characterization uncovers novel biology.</title>
        <authorList>
            <person name="Wiegand S."/>
            <person name="Jogler M."/>
            <person name="Boedeker C."/>
            <person name="Pinto D."/>
            <person name="Vollmers J."/>
            <person name="Rivas-Marin E."/>
            <person name="Kohn T."/>
            <person name="Peeters S.H."/>
            <person name="Heuer A."/>
            <person name="Rast P."/>
            <person name="Oberbeckmann S."/>
            <person name="Bunk B."/>
            <person name="Jeske O."/>
            <person name="Meyerdierks A."/>
            <person name="Storesund J.E."/>
            <person name="Kallscheuer N."/>
            <person name="Luecker S."/>
            <person name="Lage O.M."/>
            <person name="Pohl T."/>
            <person name="Merkel B.J."/>
            <person name="Hornburger P."/>
            <person name="Mueller R.-W."/>
            <person name="Bruemmer F."/>
            <person name="Labrenz M."/>
            <person name="Spormann A.M."/>
            <person name="Op den Camp H."/>
            <person name="Overmann J."/>
            <person name="Amann R."/>
            <person name="Jetten M.S.M."/>
            <person name="Mascher T."/>
            <person name="Medema M.H."/>
            <person name="Devos D.P."/>
            <person name="Kaster A.-K."/>
            <person name="Ovreas L."/>
            <person name="Rohde M."/>
            <person name="Galperin M.Y."/>
            <person name="Jogler C."/>
        </authorList>
    </citation>
    <scope>NUCLEOTIDE SEQUENCE [LARGE SCALE GENOMIC DNA]</scope>
    <source>
        <strain evidence="1 2">Mal4</strain>
    </source>
</reference>
<keyword evidence="2" id="KW-1185">Reference proteome</keyword>
<dbReference type="Proteomes" id="UP000320496">
    <property type="component" value="Chromosome"/>
</dbReference>
<evidence type="ECO:0000313" key="2">
    <source>
        <dbReference type="Proteomes" id="UP000320496"/>
    </source>
</evidence>
<sequence>MNEQKIELTSRQRELLLRGLRYVRSSVAMDPQDYSREVEAARQRQYAEISELETLLNGATLSKMASKV</sequence>
<organism evidence="1 2">
    <name type="scientific">Maioricimonas rarisocia</name>
    <dbReference type="NCBI Taxonomy" id="2528026"/>
    <lineage>
        <taxon>Bacteria</taxon>
        <taxon>Pseudomonadati</taxon>
        <taxon>Planctomycetota</taxon>
        <taxon>Planctomycetia</taxon>
        <taxon>Planctomycetales</taxon>
        <taxon>Planctomycetaceae</taxon>
        <taxon>Maioricimonas</taxon>
    </lineage>
</organism>
<evidence type="ECO:0000313" key="1">
    <source>
        <dbReference type="EMBL" id="QDU41454.1"/>
    </source>
</evidence>
<accession>A0A517ZG69</accession>
<protein>
    <submittedName>
        <fullName evidence="1">Uncharacterized protein</fullName>
    </submittedName>
</protein>